<reference evidence="1 2" key="1">
    <citation type="submission" date="2017-06" db="EMBL/GenBank/DDBJ databases">
        <title>Sequencing and comparative analysis of myxobacterial genomes.</title>
        <authorList>
            <person name="Rupp O."/>
            <person name="Goesmann A."/>
            <person name="Sogaard-Andersen L."/>
        </authorList>
    </citation>
    <scope>NUCLEOTIDE SEQUENCE [LARGE SCALE GENOMIC DNA]</scope>
    <source>
        <strain evidence="1 2">DSM 52655</strain>
    </source>
</reference>
<dbReference type="KEGG" id="cfus:CYFUS_000456"/>
<dbReference type="Proteomes" id="UP000217257">
    <property type="component" value="Chromosome"/>
</dbReference>
<dbReference type="AlphaFoldDB" id="A0A250ITH6"/>
<evidence type="ECO:0000313" key="1">
    <source>
        <dbReference type="EMBL" id="ATB35044.1"/>
    </source>
</evidence>
<name>A0A250ITH6_9BACT</name>
<protein>
    <submittedName>
        <fullName evidence="1">Uncharacterized protein</fullName>
    </submittedName>
</protein>
<proteinExistence type="predicted"/>
<dbReference type="EMBL" id="CP022098">
    <property type="protein sequence ID" value="ATB35044.1"/>
    <property type="molecule type" value="Genomic_DNA"/>
</dbReference>
<gene>
    <name evidence="1" type="ORF">CYFUS_000456</name>
</gene>
<sequence>MQSVGLAAAMLLLLSACTRVPDGPSNVLARRVRP</sequence>
<accession>A0A250ITH6</accession>
<organism evidence="1 2">
    <name type="scientific">Cystobacter fuscus</name>
    <dbReference type="NCBI Taxonomy" id="43"/>
    <lineage>
        <taxon>Bacteria</taxon>
        <taxon>Pseudomonadati</taxon>
        <taxon>Myxococcota</taxon>
        <taxon>Myxococcia</taxon>
        <taxon>Myxococcales</taxon>
        <taxon>Cystobacterineae</taxon>
        <taxon>Archangiaceae</taxon>
        <taxon>Cystobacter</taxon>
    </lineage>
</organism>
<evidence type="ECO:0000313" key="2">
    <source>
        <dbReference type="Proteomes" id="UP000217257"/>
    </source>
</evidence>